<feature type="region of interest" description="Disordered" evidence="2">
    <location>
        <begin position="1472"/>
        <end position="1493"/>
    </location>
</feature>
<feature type="region of interest" description="Disordered" evidence="2">
    <location>
        <begin position="1060"/>
        <end position="1090"/>
    </location>
</feature>
<keyword evidence="5" id="KW-1185">Reference proteome</keyword>
<feature type="transmembrane region" description="Helical" evidence="3">
    <location>
        <begin position="710"/>
        <end position="734"/>
    </location>
</feature>
<dbReference type="EMBL" id="JADGIZ020000057">
    <property type="protein sequence ID" value="KAL2912818.1"/>
    <property type="molecule type" value="Genomic_DNA"/>
</dbReference>
<gene>
    <name evidence="4" type="ORF">HK105_207705</name>
</gene>
<feature type="transmembrane region" description="Helical" evidence="3">
    <location>
        <begin position="746"/>
        <end position="766"/>
    </location>
</feature>
<dbReference type="SUPFAM" id="SSF48403">
    <property type="entry name" value="Ankyrin repeat"/>
    <property type="match status" value="1"/>
</dbReference>
<feature type="transmembrane region" description="Helical" evidence="3">
    <location>
        <begin position="913"/>
        <end position="933"/>
    </location>
</feature>
<protein>
    <recommendedName>
        <fullName evidence="6">Ion transport domain-containing protein</fullName>
    </recommendedName>
</protein>
<sequence length="1520" mass="167403">MALQPPPSLGRANSSFTDMEYASNVSTFQPFQRNRRMTSLPQDELGFLLREFRHELTNSASPFLQLTANSYRREALMALRRALLRGLLEDVGSFGMPPLQESLPARPGAGFQSTLADIGVGDMGQRAHAPNDYLHHVSHAAQSWSFLRFRELMRKTKPDRRIPQPVCGLIESAHWAVIASEMPRSDGVSPDDEDVADEQVWDRYCVKILGKAGPMPSSSDPDGVIALMGIREEALSYFLEHIQLCLHHLNTKELVQAILYCNSLSTAPVLLAHLWSHAVAHIAAEELRDQVLPKVILASTCRREPWSVAAMRVILEKVKHIITSDLINSVLEYAAHMHDADCGIFVIENYRDLITVEGIIAAVIAASGKGNDHILALLEVFIIEKIDSDTDANASGPGSGQAWVVDSTLDITTQFGARVGEFTALVSPYIYLWLGVSAYAGHAKHTTITNLIDFYNDTFESILLTSIDETKHRKYVRTLFHMACRKNHWNIVWSLIENKWMPSDILDAVREAISLGHQKILHILLESMLVADPKIKTPTGSVPVIFRKPSILRALPLIAKRFPGEVAWFLEQLSLVPIPGCVPRTTDHDPVVQARLVRGVRLGKIALTDVTKPPDPAWPPNYLWDNLQLEGQLRRAGMRRGESDYEKECVICMAPEALVTEQALRDGVAPSFAIETNALIRLLSTGDEAIILNPITQALMEYHWHVGRFWWRYAAQISSVVLFIAATSYLFELVVVQQITGTPIDYGTLVGVCTSTLVLAAIFLVQEFRQFLDQPMDYVTSIANMMDLGIHICVIYIVFQGAIARQTIKPLIMSIVLLLLSVRLLMHLRILPSVGPLVRITVLASVHVLPILIPMSIMAFAFAGGIYLVETGEVPGTRWTNIWIALQYVVTMITYDYNVLDDASRFDIFFLRIAYHIVYIIFFLNVIIALMTVNIADISANTTAAWLVEVAQLMVELELYWPYPMKIPHAASGAGQHGHMEEYLMSKIGSITSAGSSVHSIKIDDCNDGDSGTYASASSQFMAQLSRHGVVLYTGQRDLVVEKVWWSGFPRLTEAARKQSTFGADSSRPSPTAGGFPNVSSPAGTIPGDDKPSIGFIGTIKERLNAANTLKPNGVSGLAKMLSGATNNSRLQQAADEHRSDPSSQVRSARVSVSLRQRESIISRNNRRESYMSNRGAQPVTFRRDSGENFRERLQQQVIRGGTTSGGHAESGSGHNHGYDSNGDTRKDDDHHTGSGEILEPQNEMLLNLNHSAIMRRPTLTVTSILHKRAMVQARDSEGSMSDTGDRPHLTRKDSEQSHGRLSVLGDQIGVSGPNNMLRRKTLHDFHRAAGASSANGSGGGAGVQIDTSSIGSQPLHPGMIGSTRNMLSDDRIAGERSASQLQLRGATATPEDNDRLRSLVSGIDSFMRIESRRTRDALTRMDERMRASQTSQTESLDEALREIRALKADLRKLTSSLKNILISESDLRNSAGSAAHMSPRGPASMAGTGAGTSTQSGLFGMVFGHRNITRTHPMDGDAA</sequence>
<dbReference type="InterPro" id="IPR024862">
    <property type="entry name" value="TRPV"/>
</dbReference>
<keyword evidence="3" id="KW-0472">Membrane</keyword>
<evidence type="ECO:0000256" key="1">
    <source>
        <dbReference type="ARBA" id="ARBA00022737"/>
    </source>
</evidence>
<feature type="compositionally biased region" description="Basic and acidic residues" evidence="2">
    <location>
        <begin position="1156"/>
        <end position="1170"/>
    </location>
</feature>
<dbReference type="Proteomes" id="UP001527925">
    <property type="component" value="Unassembled WGS sequence"/>
</dbReference>
<feature type="region of interest" description="Disordered" evidence="2">
    <location>
        <begin position="1272"/>
        <end position="1301"/>
    </location>
</feature>
<keyword evidence="1" id="KW-0677">Repeat</keyword>
<keyword evidence="3" id="KW-0812">Transmembrane</keyword>
<evidence type="ECO:0000313" key="4">
    <source>
        <dbReference type="EMBL" id="KAL2912818.1"/>
    </source>
</evidence>
<feature type="compositionally biased region" description="Basic and acidic residues" evidence="2">
    <location>
        <begin position="1284"/>
        <end position="1299"/>
    </location>
</feature>
<keyword evidence="3" id="KW-1133">Transmembrane helix</keyword>
<dbReference type="PANTHER" id="PTHR10582:SF2">
    <property type="entry name" value="INACTIVE"/>
    <property type="match status" value="1"/>
</dbReference>
<evidence type="ECO:0000256" key="2">
    <source>
        <dbReference type="SAM" id="MobiDB-lite"/>
    </source>
</evidence>
<evidence type="ECO:0008006" key="6">
    <source>
        <dbReference type="Google" id="ProtNLM"/>
    </source>
</evidence>
<feature type="compositionally biased region" description="Low complexity" evidence="2">
    <location>
        <begin position="1482"/>
        <end position="1493"/>
    </location>
</feature>
<evidence type="ECO:0000313" key="5">
    <source>
        <dbReference type="Proteomes" id="UP001527925"/>
    </source>
</evidence>
<evidence type="ECO:0000256" key="3">
    <source>
        <dbReference type="SAM" id="Phobius"/>
    </source>
</evidence>
<comment type="caution">
    <text evidence="4">The sequence shown here is derived from an EMBL/GenBank/DDBJ whole genome shotgun (WGS) entry which is preliminary data.</text>
</comment>
<proteinExistence type="predicted"/>
<dbReference type="PANTHER" id="PTHR10582">
    <property type="entry name" value="TRANSIENT RECEPTOR POTENTIAL ION CHANNEL PROTEIN"/>
    <property type="match status" value="1"/>
</dbReference>
<feature type="transmembrane region" description="Helical" evidence="3">
    <location>
        <begin position="811"/>
        <end position="831"/>
    </location>
</feature>
<feature type="region of interest" description="Disordered" evidence="2">
    <location>
        <begin position="1202"/>
        <end position="1242"/>
    </location>
</feature>
<feature type="region of interest" description="Disordered" evidence="2">
    <location>
        <begin position="1130"/>
        <end position="1189"/>
    </location>
</feature>
<organism evidence="4 5">
    <name type="scientific">Polyrhizophydium stewartii</name>
    <dbReference type="NCBI Taxonomy" id="2732419"/>
    <lineage>
        <taxon>Eukaryota</taxon>
        <taxon>Fungi</taxon>
        <taxon>Fungi incertae sedis</taxon>
        <taxon>Chytridiomycota</taxon>
        <taxon>Chytridiomycota incertae sedis</taxon>
        <taxon>Chytridiomycetes</taxon>
        <taxon>Rhizophydiales</taxon>
        <taxon>Rhizophydiales incertae sedis</taxon>
        <taxon>Polyrhizophydium</taxon>
    </lineage>
</organism>
<feature type="transmembrane region" description="Helical" evidence="3">
    <location>
        <begin position="778"/>
        <end position="799"/>
    </location>
</feature>
<reference evidence="4 5" key="1">
    <citation type="submission" date="2023-09" db="EMBL/GenBank/DDBJ databases">
        <title>Pangenome analysis of Batrachochytrium dendrobatidis and related Chytrids.</title>
        <authorList>
            <person name="Yacoub M.N."/>
            <person name="Stajich J.E."/>
            <person name="James T.Y."/>
        </authorList>
    </citation>
    <scope>NUCLEOTIDE SEQUENCE [LARGE SCALE GENOMIC DNA]</scope>
    <source>
        <strain evidence="4 5">JEL0888</strain>
    </source>
</reference>
<dbReference type="InterPro" id="IPR036770">
    <property type="entry name" value="Ankyrin_rpt-contain_sf"/>
</dbReference>
<accession>A0ABR4MZU9</accession>
<feature type="compositionally biased region" description="Low complexity" evidence="2">
    <location>
        <begin position="1143"/>
        <end position="1155"/>
    </location>
</feature>
<name>A0ABR4MZU9_9FUNG</name>
<feature type="transmembrane region" description="Helical" evidence="3">
    <location>
        <begin position="851"/>
        <end position="869"/>
    </location>
</feature>
<feature type="compositionally biased region" description="Polar residues" evidence="2">
    <location>
        <begin position="1060"/>
        <end position="1070"/>
    </location>
</feature>
<feature type="compositionally biased region" description="Basic and acidic residues" evidence="2">
    <location>
        <begin position="1223"/>
        <end position="1234"/>
    </location>
</feature>